<name>A0A7J0ENJ9_9ERIC</name>
<dbReference type="OrthoDB" id="780830at2759"/>
<proteinExistence type="predicted"/>
<reference evidence="1 2" key="1">
    <citation type="submission" date="2019-07" db="EMBL/GenBank/DDBJ databases">
        <title>De Novo Assembly of kiwifruit Actinidia rufa.</title>
        <authorList>
            <person name="Sugita-Konishi S."/>
            <person name="Sato K."/>
            <person name="Mori E."/>
            <person name="Abe Y."/>
            <person name="Kisaki G."/>
            <person name="Hamano K."/>
            <person name="Suezawa K."/>
            <person name="Otani M."/>
            <person name="Fukuda T."/>
            <person name="Manabe T."/>
            <person name="Gomi K."/>
            <person name="Tabuchi M."/>
            <person name="Akimitsu K."/>
            <person name="Kataoka I."/>
        </authorList>
    </citation>
    <scope>NUCLEOTIDE SEQUENCE [LARGE SCALE GENOMIC DNA]</scope>
    <source>
        <strain evidence="2">cv. Fuchu</strain>
    </source>
</reference>
<gene>
    <name evidence="1" type="ORF">Acr_06g0000150</name>
</gene>
<sequence length="256" mass="28119">MRTTRTNFIYSDMPPGSSLTSIISPDDEYSQHPLLFLMNSQQNQPPPPLPPSGFFPVPGDEWIQRTTLTDCHNQQQQQQQLCDEQKIITDGFITHGDGGGSTKTNQHYYCNVDEAEAELPPLPPDISNSYDSRSVCGAHVHGSVWNEEDPMSNLLIDNGRFSEQHTTTGHYYHDAWTGSSSTVGIESYNNVHMGFLMESASSSDLINPLFRMTEPVSAATAGILSPSINIPVPAESFDFGGCCSSSSSYSSSAYFF</sequence>
<comment type="caution">
    <text evidence="1">The sequence shown here is derived from an EMBL/GenBank/DDBJ whole genome shotgun (WGS) entry which is preliminary data.</text>
</comment>
<evidence type="ECO:0000313" key="1">
    <source>
        <dbReference type="EMBL" id="GFY88075.1"/>
    </source>
</evidence>
<dbReference type="EMBL" id="BJWL01000006">
    <property type="protein sequence ID" value="GFY88075.1"/>
    <property type="molecule type" value="Genomic_DNA"/>
</dbReference>
<keyword evidence="2" id="KW-1185">Reference proteome</keyword>
<organism evidence="1 2">
    <name type="scientific">Actinidia rufa</name>
    <dbReference type="NCBI Taxonomy" id="165716"/>
    <lineage>
        <taxon>Eukaryota</taxon>
        <taxon>Viridiplantae</taxon>
        <taxon>Streptophyta</taxon>
        <taxon>Embryophyta</taxon>
        <taxon>Tracheophyta</taxon>
        <taxon>Spermatophyta</taxon>
        <taxon>Magnoliopsida</taxon>
        <taxon>eudicotyledons</taxon>
        <taxon>Gunneridae</taxon>
        <taxon>Pentapetalae</taxon>
        <taxon>asterids</taxon>
        <taxon>Ericales</taxon>
        <taxon>Actinidiaceae</taxon>
        <taxon>Actinidia</taxon>
    </lineage>
</organism>
<evidence type="ECO:0000313" key="2">
    <source>
        <dbReference type="Proteomes" id="UP000585474"/>
    </source>
</evidence>
<dbReference type="AlphaFoldDB" id="A0A7J0ENJ9"/>
<dbReference type="Proteomes" id="UP000585474">
    <property type="component" value="Unassembled WGS sequence"/>
</dbReference>
<protein>
    <submittedName>
        <fullName evidence="1">Uncharacterized protein</fullName>
    </submittedName>
</protein>
<accession>A0A7J0ENJ9</accession>